<keyword evidence="3" id="KW-0548">Nucleotidyltransferase</keyword>
<evidence type="ECO:0000313" key="10">
    <source>
        <dbReference type="Proteomes" id="UP000192674"/>
    </source>
</evidence>
<organism evidence="9 10">
    <name type="scientific">Kibdelosporangium aridum</name>
    <dbReference type="NCBI Taxonomy" id="2030"/>
    <lineage>
        <taxon>Bacteria</taxon>
        <taxon>Bacillati</taxon>
        <taxon>Actinomycetota</taxon>
        <taxon>Actinomycetes</taxon>
        <taxon>Pseudonocardiales</taxon>
        <taxon>Pseudonocardiaceae</taxon>
        <taxon>Kibdelosporangium</taxon>
    </lineage>
</organism>
<dbReference type="InterPro" id="IPR011914">
    <property type="entry name" value="RfaE_dom_II"/>
</dbReference>
<protein>
    <recommendedName>
        <fullName evidence="1">D-glycero-beta-D-manno-heptose 1-phosphate adenylyltransferase</fullName>
        <ecNumber evidence="1">2.7.7.70</ecNumber>
    </recommendedName>
</protein>
<dbReference type="AlphaFoldDB" id="A0A1Y5X3X2"/>
<name>A0A1Y5X3X2_KIBAR</name>
<keyword evidence="2" id="KW-0808">Transferase</keyword>
<dbReference type="Proteomes" id="UP000192674">
    <property type="component" value="Unassembled WGS sequence"/>
</dbReference>
<reference evidence="9 10" key="1">
    <citation type="submission" date="2017-04" db="EMBL/GenBank/DDBJ databases">
        <authorList>
            <person name="Afonso C.L."/>
            <person name="Miller P.J."/>
            <person name="Scott M.A."/>
            <person name="Spackman E."/>
            <person name="Goraichik I."/>
            <person name="Dimitrov K.M."/>
            <person name="Suarez D.L."/>
            <person name="Swayne D.E."/>
        </authorList>
    </citation>
    <scope>NUCLEOTIDE SEQUENCE [LARGE SCALE GENOMIC DNA]</scope>
    <source>
        <strain evidence="9 10">DSM 43828</strain>
    </source>
</reference>
<keyword evidence="5" id="KW-0067">ATP-binding</keyword>
<dbReference type="NCBIfam" id="TIGR02199">
    <property type="entry name" value="rfaE_dom_II"/>
    <property type="match status" value="1"/>
</dbReference>
<dbReference type="InterPro" id="IPR004821">
    <property type="entry name" value="Cyt_trans-like"/>
</dbReference>
<sequence>MAVTASHSQLARIVAAHRRAGRRIVFTNGCFDVLHRGHVSYLEQAKRLGDVLIVAVNDDRSVRRLKGPDRPVNTADDRAAVLAALECVDHVTQFSEDTPLALISLLRPDVYAKGGDYTPETLPETPVVHSFGGAVHVLDYVSDQSTSAVIDRIRSGTTA</sequence>
<gene>
    <name evidence="9" type="ORF">SAMN05661093_01352</name>
</gene>
<accession>A0A1Y5X3X2</accession>
<dbReference type="EC" id="2.7.7.70" evidence="1"/>
<evidence type="ECO:0000256" key="6">
    <source>
        <dbReference type="ARBA" id="ARBA00023277"/>
    </source>
</evidence>
<dbReference type="Gene3D" id="3.40.50.620">
    <property type="entry name" value="HUPs"/>
    <property type="match status" value="1"/>
</dbReference>
<evidence type="ECO:0000313" key="9">
    <source>
        <dbReference type="EMBL" id="SMC66817.1"/>
    </source>
</evidence>
<dbReference type="GO" id="GO:0016773">
    <property type="term" value="F:phosphotransferase activity, alcohol group as acceptor"/>
    <property type="evidence" value="ECO:0007669"/>
    <property type="project" value="InterPro"/>
</dbReference>
<dbReference type="EMBL" id="FWXV01000001">
    <property type="protein sequence ID" value="SMC66817.1"/>
    <property type="molecule type" value="Genomic_DNA"/>
</dbReference>
<dbReference type="RefSeq" id="WP_051896718.1">
    <property type="nucleotide sequence ID" value="NZ_FWXV01000001.1"/>
</dbReference>
<comment type="catalytic activity">
    <reaction evidence="7">
        <text>D-glycero-beta-D-manno-heptose 1-phosphate + ATP + H(+) = ADP-D-glycero-beta-D-manno-heptose + diphosphate</text>
        <dbReference type="Rhea" id="RHEA:27465"/>
        <dbReference type="ChEBI" id="CHEBI:15378"/>
        <dbReference type="ChEBI" id="CHEBI:30616"/>
        <dbReference type="ChEBI" id="CHEBI:33019"/>
        <dbReference type="ChEBI" id="CHEBI:59967"/>
        <dbReference type="ChEBI" id="CHEBI:61593"/>
        <dbReference type="EC" id="2.7.7.70"/>
    </reaction>
</comment>
<proteinExistence type="predicted"/>
<dbReference type="PANTHER" id="PTHR43793:SF2">
    <property type="entry name" value="BIFUNCTIONAL PROTEIN HLDE"/>
    <property type="match status" value="1"/>
</dbReference>
<dbReference type="GO" id="GO:0005524">
    <property type="term" value="F:ATP binding"/>
    <property type="evidence" value="ECO:0007669"/>
    <property type="project" value="UniProtKB-KW"/>
</dbReference>
<dbReference type="SUPFAM" id="SSF52374">
    <property type="entry name" value="Nucleotidylyl transferase"/>
    <property type="match status" value="1"/>
</dbReference>
<dbReference type="GO" id="GO:0005975">
    <property type="term" value="P:carbohydrate metabolic process"/>
    <property type="evidence" value="ECO:0007669"/>
    <property type="project" value="InterPro"/>
</dbReference>
<keyword evidence="4" id="KW-0547">Nucleotide-binding</keyword>
<dbReference type="OrthoDB" id="9802794at2"/>
<evidence type="ECO:0000259" key="8">
    <source>
        <dbReference type="Pfam" id="PF01467"/>
    </source>
</evidence>
<keyword evidence="6" id="KW-0119">Carbohydrate metabolism</keyword>
<dbReference type="Pfam" id="PF01467">
    <property type="entry name" value="CTP_transf_like"/>
    <property type="match status" value="1"/>
</dbReference>
<evidence type="ECO:0000256" key="3">
    <source>
        <dbReference type="ARBA" id="ARBA00022695"/>
    </source>
</evidence>
<feature type="domain" description="Cytidyltransferase-like" evidence="8">
    <location>
        <begin position="26"/>
        <end position="120"/>
    </location>
</feature>
<evidence type="ECO:0000256" key="7">
    <source>
        <dbReference type="ARBA" id="ARBA00047428"/>
    </source>
</evidence>
<evidence type="ECO:0000256" key="2">
    <source>
        <dbReference type="ARBA" id="ARBA00022679"/>
    </source>
</evidence>
<evidence type="ECO:0000256" key="4">
    <source>
        <dbReference type="ARBA" id="ARBA00022741"/>
    </source>
</evidence>
<dbReference type="InterPro" id="IPR014729">
    <property type="entry name" value="Rossmann-like_a/b/a_fold"/>
</dbReference>
<evidence type="ECO:0000256" key="1">
    <source>
        <dbReference type="ARBA" id="ARBA00012519"/>
    </source>
</evidence>
<dbReference type="GO" id="GO:0016779">
    <property type="term" value="F:nucleotidyltransferase activity"/>
    <property type="evidence" value="ECO:0007669"/>
    <property type="project" value="UniProtKB-KW"/>
</dbReference>
<evidence type="ECO:0000256" key="5">
    <source>
        <dbReference type="ARBA" id="ARBA00022840"/>
    </source>
</evidence>
<dbReference type="NCBIfam" id="TIGR00125">
    <property type="entry name" value="cyt_tran_rel"/>
    <property type="match status" value="1"/>
</dbReference>
<dbReference type="InterPro" id="IPR050385">
    <property type="entry name" value="Archaeal_FAD_synthase"/>
</dbReference>
<dbReference type="PANTHER" id="PTHR43793">
    <property type="entry name" value="FAD SYNTHASE"/>
    <property type="match status" value="1"/>
</dbReference>
<keyword evidence="10" id="KW-1185">Reference proteome</keyword>